<name>A0A6J5P2H7_9CAUD</name>
<sequence>MLQELKLVRGAVSTKDLVPVLSHFAICDDKIHGFNGRVHLCAPVRGLSGMAFTVPAGLFLRAFDACAPATPGIFIKEQTVVMKSGTFKAVLPIGSIDEFPMPVDSGDEKIPLINAGLLKTVRSLRSFIGDDATRPWCASIKFDSGKAFATNNIVLAEMTMADIGSFALPVFAVDEIIRIDQEPISYSLNENAITFHYAGGLWLRATLFEDQWPDAGALVDSVHERASLQAIPGDLRAAVTRVAPFCPDAAFPLIRFHESRVETLDGLQSASVEMAGLSPCLFHASPLSAVLAVADQADWSLFPKVPWSGNDMVGVLIGMRA</sequence>
<organism evidence="1">
    <name type="scientific">uncultured Caudovirales phage</name>
    <dbReference type="NCBI Taxonomy" id="2100421"/>
    <lineage>
        <taxon>Viruses</taxon>
        <taxon>Duplodnaviria</taxon>
        <taxon>Heunggongvirae</taxon>
        <taxon>Uroviricota</taxon>
        <taxon>Caudoviricetes</taxon>
        <taxon>Peduoviridae</taxon>
        <taxon>Maltschvirus</taxon>
        <taxon>Maltschvirus maltsch</taxon>
    </lineage>
</organism>
<gene>
    <name evidence="1" type="ORF">UFOVP820_31</name>
</gene>
<proteinExistence type="predicted"/>
<protein>
    <submittedName>
        <fullName evidence="1">Uncharacterized protein</fullName>
    </submittedName>
</protein>
<dbReference type="EMBL" id="LR796771">
    <property type="protein sequence ID" value="CAB4165302.1"/>
    <property type="molecule type" value="Genomic_DNA"/>
</dbReference>
<reference evidence="1" key="1">
    <citation type="submission" date="2020-04" db="EMBL/GenBank/DDBJ databases">
        <authorList>
            <person name="Chiriac C."/>
            <person name="Salcher M."/>
            <person name="Ghai R."/>
            <person name="Kavagutti S V."/>
        </authorList>
    </citation>
    <scope>NUCLEOTIDE SEQUENCE</scope>
</reference>
<evidence type="ECO:0000313" key="1">
    <source>
        <dbReference type="EMBL" id="CAB4165302.1"/>
    </source>
</evidence>
<dbReference type="Gene3D" id="3.70.10.10">
    <property type="match status" value="1"/>
</dbReference>
<accession>A0A6J5P2H7</accession>
<dbReference type="Gene3D" id="3.10.150.10">
    <property type="entry name" value="DNA Polymerase III, subunit A, domain 2"/>
    <property type="match status" value="1"/>
</dbReference>